<accession>A0A4S4KNR7</accession>
<organism evidence="2 3">
    <name type="scientific">Hermanssonia centrifuga</name>
    <dbReference type="NCBI Taxonomy" id="98765"/>
    <lineage>
        <taxon>Eukaryota</taxon>
        <taxon>Fungi</taxon>
        <taxon>Dikarya</taxon>
        <taxon>Basidiomycota</taxon>
        <taxon>Agaricomycotina</taxon>
        <taxon>Agaricomycetes</taxon>
        <taxon>Polyporales</taxon>
        <taxon>Meruliaceae</taxon>
        <taxon>Hermanssonia</taxon>
    </lineage>
</organism>
<reference evidence="2 3" key="1">
    <citation type="submission" date="2019-02" db="EMBL/GenBank/DDBJ databases">
        <title>Genome sequencing of the rare red list fungi Phlebia centrifuga.</title>
        <authorList>
            <person name="Buettner E."/>
            <person name="Kellner H."/>
        </authorList>
    </citation>
    <scope>NUCLEOTIDE SEQUENCE [LARGE SCALE GENOMIC DNA]</scope>
    <source>
        <strain evidence="2 3">DSM 108282</strain>
    </source>
</reference>
<dbReference type="AlphaFoldDB" id="A0A4S4KNR7"/>
<feature type="domain" description="Ubiquitin-like" evidence="1">
    <location>
        <begin position="118"/>
        <end position="185"/>
    </location>
</feature>
<gene>
    <name evidence="2" type="ORF">EW026_g2524</name>
</gene>
<protein>
    <recommendedName>
        <fullName evidence="1">Ubiquitin-like domain-containing protein</fullName>
    </recommendedName>
</protein>
<evidence type="ECO:0000259" key="1">
    <source>
        <dbReference type="Pfam" id="PF22893"/>
    </source>
</evidence>
<keyword evidence="3" id="KW-1185">Reference proteome</keyword>
<comment type="caution">
    <text evidence="2">The sequence shown here is derived from an EMBL/GenBank/DDBJ whole genome shotgun (WGS) entry which is preliminary data.</text>
</comment>
<dbReference type="EMBL" id="SGPJ01000064">
    <property type="protein sequence ID" value="THG99953.1"/>
    <property type="molecule type" value="Genomic_DNA"/>
</dbReference>
<dbReference type="Proteomes" id="UP000309038">
    <property type="component" value="Unassembled WGS sequence"/>
</dbReference>
<dbReference type="InterPro" id="IPR054464">
    <property type="entry name" value="ULD_fung"/>
</dbReference>
<evidence type="ECO:0000313" key="2">
    <source>
        <dbReference type="EMBL" id="THG99953.1"/>
    </source>
</evidence>
<proteinExistence type="predicted"/>
<dbReference type="Pfam" id="PF22893">
    <property type="entry name" value="ULD_2"/>
    <property type="match status" value="1"/>
</dbReference>
<evidence type="ECO:0000313" key="3">
    <source>
        <dbReference type="Proteomes" id="UP000309038"/>
    </source>
</evidence>
<sequence>MPSIDLTQPTLDQASLNAILYAVATCERLMIEFKSKLSPYEQSLVQGGSGNWFLDLRRKIGWMSSLREDAIDLRRNLVGQGDVITRILSLYNINTTMTLVARSRVAPTRLHTPEILGIYLTDLLDEKIFVPIQFCPTQMEFDRFLKFFFENRAGRTFVNRGNYNLTSQTTDQPVSRRSWSEVVCPVRFSVGIEVLIVVQYFVYSITGKTNSISASKPVTGQRQFQLLVSRNAYPRAPQTTDLGGKEMRMRRNSFDVSL</sequence>
<name>A0A4S4KNR7_9APHY</name>